<dbReference type="InterPro" id="IPR029044">
    <property type="entry name" value="Nucleotide-diphossugar_trans"/>
</dbReference>
<dbReference type="Pfam" id="PF04488">
    <property type="entry name" value="Gly_transf_sug"/>
    <property type="match status" value="1"/>
</dbReference>
<accession>A0A1I8ICM2</accession>
<keyword evidence="1" id="KW-0808">Transferase</keyword>
<keyword evidence="2" id="KW-1185">Reference proteome</keyword>
<dbReference type="PANTHER" id="PTHR32385">
    <property type="entry name" value="MANNOSYL PHOSPHORYLINOSITOL CERAMIDE SYNTHASE"/>
    <property type="match status" value="1"/>
</dbReference>
<dbReference type="GO" id="GO:0000030">
    <property type="term" value="F:mannosyltransferase activity"/>
    <property type="evidence" value="ECO:0007669"/>
    <property type="project" value="TreeGrafter"/>
</dbReference>
<proteinExistence type="predicted"/>
<dbReference type="Gene3D" id="3.90.550.20">
    <property type="match status" value="1"/>
</dbReference>
<organism evidence="2 3">
    <name type="scientific">Macrostomum lignano</name>
    <dbReference type="NCBI Taxonomy" id="282301"/>
    <lineage>
        <taxon>Eukaryota</taxon>
        <taxon>Metazoa</taxon>
        <taxon>Spiralia</taxon>
        <taxon>Lophotrochozoa</taxon>
        <taxon>Platyhelminthes</taxon>
        <taxon>Rhabditophora</taxon>
        <taxon>Macrostomorpha</taxon>
        <taxon>Macrostomida</taxon>
        <taxon>Macrostomidae</taxon>
        <taxon>Macrostomum</taxon>
    </lineage>
</organism>
<dbReference type="GO" id="GO:0016020">
    <property type="term" value="C:membrane"/>
    <property type="evidence" value="ECO:0007669"/>
    <property type="project" value="GOC"/>
</dbReference>
<dbReference type="Proteomes" id="UP000095280">
    <property type="component" value="Unplaced"/>
</dbReference>
<name>A0A1I8ICM2_9PLAT</name>
<dbReference type="SUPFAM" id="SSF53448">
    <property type="entry name" value="Nucleotide-diphospho-sugar transferases"/>
    <property type="match status" value="1"/>
</dbReference>
<protein>
    <submittedName>
        <fullName evidence="3">Nucleotid_trans domain-containing protein</fullName>
    </submittedName>
</protein>
<reference evidence="3" key="1">
    <citation type="submission" date="2016-11" db="UniProtKB">
        <authorList>
            <consortium name="WormBaseParasite"/>
        </authorList>
    </citation>
    <scope>IDENTIFICATION</scope>
</reference>
<dbReference type="InterPro" id="IPR007577">
    <property type="entry name" value="GlycoTrfase_DXD_sugar-bd_CS"/>
</dbReference>
<evidence type="ECO:0000313" key="2">
    <source>
        <dbReference type="Proteomes" id="UP000095280"/>
    </source>
</evidence>
<evidence type="ECO:0000313" key="3">
    <source>
        <dbReference type="WBParaSite" id="maker-uti_cns_0011387-snap-gene-0.13-mRNA-1"/>
    </source>
</evidence>
<dbReference type="PANTHER" id="PTHR32385:SF23">
    <property type="entry name" value="NUCLEOTIDE-DIPHOSPHO-SUGAR TRANSFERASE"/>
    <property type="match status" value="1"/>
</dbReference>
<dbReference type="AlphaFoldDB" id="A0A1I8ICM2"/>
<evidence type="ECO:0000256" key="1">
    <source>
        <dbReference type="ARBA" id="ARBA00022679"/>
    </source>
</evidence>
<dbReference type="GO" id="GO:0051999">
    <property type="term" value="P:mannosyl-inositol phosphorylceramide biosynthetic process"/>
    <property type="evidence" value="ECO:0007669"/>
    <property type="project" value="TreeGrafter"/>
</dbReference>
<dbReference type="WBParaSite" id="maker-uti_cns_0011387-snap-gene-0.13-mRNA-1">
    <property type="protein sequence ID" value="maker-uti_cns_0011387-snap-gene-0.13-mRNA-1"/>
    <property type="gene ID" value="maker-uti_cns_0011387-snap-gene-0.13"/>
</dbReference>
<sequence length="335" mass="38333">ITCRKDLSESWQSRLGNTLARHFSIKLKQLQCLSSDKLTVAMASNLLVKFVSVITLLFCGILIGRWFFPVSDIHVYNSHDKIRHETLGESGIPCIVHQTWKSHRLLSARAQRWRNSWARCLPDCKHMFWTDEDNRRHIGMHFPWLLPTYECLNSGLQKSDLAKYTYLLHYGGIYAGIDTVCLRDFRNLLSKSALVFANMDGRWLRSVNGSYVQNSLMASRPEHRFWMALLKRIVAKRRRNKAVGSTPPEQTTGSVVLMEELQQYLDDGRTDVRVFPSRYFNPFSWITAGNQGNPKAASCQTMGNMNEDQEAACVAAFPEAYVVHMHSKSWGGGKL</sequence>
<dbReference type="InterPro" id="IPR051706">
    <property type="entry name" value="Glycosyltransferase_domain"/>
</dbReference>